<dbReference type="InterPro" id="IPR017871">
    <property type="entry name" value="ABC_transporter-like_CS"/>
</dbReference>
<protein>
    <submittedName>
        <fullName evidence="5">ABC transporter ATP-binding protein</fullName>
    </submittedName>
</protein>
<dbReference type="InterPro" id="IPR003439">
    <property type="entry name" value="ABC_transporter-like_ATP-bd"/>
</dbReference>
<dbReference type="AlphaFoldDB" id="A0A2W2D8F7"/>
<name>A0A2W2D8F7_9ACTN</name>
<dbReference type="GO" id="GO:0055085">
    <property type="term" value="P:transmembrane transport"/>
    <property type="evidence" value="ECO:0007669"/>
    <property type="project" value="UniProtKB-ARBA"/>
</dbReference>
<dbReference type="PANTHER" id="PTHR43776:SF7">
    <property type="entry name" value="D,D-DIPEPTIDE TRANSPORT ATP-BINDING PROTEIN DDPF-RELATED"/>
    <property type="match status" value="1"/>
</dbReference>
<dbReference type="InterPro" id="IPR027417">
    <property type="entry name" value="P-loop_NTPase"/>
</dbReference>
<evidence type="ECO:0000256" key="2">
    <source>
        <dbReference type="ARBA" id="ARBA00022448"/>
    </source>
</evidence>
<evidence type="ECO:0000256" key="3">
    <source>
        <dbReference type="ARBA" id="ARBA00022741"/>
    </source>
</evidence>
<dbReference type="GO" id="GO:0016887">
    <property type="term" value="F:ATP hydrolysis activity"/>
    <property type="evidence" value="ECO:0007669"/>
    <property type="project" value="InterPro"/>
</dbReference>
<dbReference type="EMBL" id="POTX01000013">
    <property type="protein sequence ID" value="PZG00129.1"/>
    <property type="molecule type" value="Genomic_DNA"/>
</dbReference>
<sequence>MTPLVEVQALNRVFTSGSMFARRRVSAVQDVSFTIAAGETYGLVGESGSGKSTVARLISRLDTPTSGSIRLDGRDIAGLRGRELTQLRRDVQMVFQDPYSALNPRMSVQELVYEPWRIHGLHSPEQRRTRLIRLLDQVGLPRSAAQRKPVEFSGGQRQRIMIARALALEPRLLIADEPVSALDVSVQAQVLNVFKDLQEQLGLACLFISHDLSVVEFVSDRIGVMYLGELIEEGRPAEIYRAPKTEYTRRLLTAIPRIEAGP</sequence>
<dbReference type="InterPro" id="IPR003593">
    <property type="entry name" value="AAA+_ATPase"/>
</dbReference>
<dbReference type="PANTHER" id="PTHR43776">
    <property type="entry name" value="TRANSPORT ATP-BINDING PROTEIN"/>
    <property type="match status" value="1"/>
</dbReference>
<organism evidence="5 6">
    <name type="scientific">Micromonospora endophytica</name>
    <dbReference type="NCBI Taxonomy" id="515350"/>
    <lineage>
        <taxon>Bacteria</taxon>
        <taxon>Bacillati</taxon>
        <taxon>Actinomycetota</taxon>
        <taxon>Actinomycetes</taxon>
        <taxon>Micromonosporales</taxon>
        <taxon>Micromonosporaceae</taxon>
        <taxon>Micromonospora</taxon>
    </lineage>
</organism>
<proteinExistence type="inferred from homology"/>
<keyword evidence="6" id="KW-1185">Reference proteome</keyword>
<dbReference type="InterPro" id="IPR050319">
    <property type="entry name" value="ABC_transp_ATP-bind"/>
</dbReference>
<evidence type="ECO:0000313" key="5">
    <source>
        <dbReference type="EMBL" id="PZG00129.1"/>
    </source>
</evidence>
<dbReference type="Proteomes" id="UP000248627">
    <property type="component" value="Unassembled WGS sequence"/>
</dbReference>
<dbReference type="Pfam" id="PF00005">
    <property type="entry name" value="ABC_tran"/>
    <property type="match status" value="1"/>
</dbReference>
<evidence type="ECO:0000256" key="4">
    <source>
        <dbReference type="ARBA" id="ARBA00022840"/>
    </source>
</evidence>
<dbReference type="GO" id="GO:0005524">
    <property type="term" value="F:ATP binding"/>
    <property type="evidence" value="ECO:0007669"/>
    <property type="project" value="UniProtKB-KW"/>
</dbReference>
<dbReference type="SUPFAM" id="SSF52540">
    <property type="entry name" value="P-loop containing nucleoside triphosphate hydrolases"/>
    <property type="match status" value="1"/>
</dbReference>
<accession>A0A2W2D8F7</accession>
<keyword evidence="4 5" id="KW-0067">ATP-binding</keyword>
<reference evidence="5 6" key="1">
    <citation type="submission" date="2018-01" db="EMBL/GenBank/DDBJ databases">
        <title>Draft genome sequence of Jishengella endophytica.</title>
        <authorList>
            <person name="Sahin N."/>
            <person name="Ay H."/>
            <person name="Saygin H."/>
        </authorList>
    </citation>
    <scope>NUCLEOTIDE SEQUENCE [LARGE SCALE GENOMIC DNA]</scope>
    <source>
        <strain evidence="5 6">DSM 45430</strain>
    </source>
</reference>
<dbReference type="Gene3D" id="3.40.50.300">
    <property type="entry name" value="P-loop containing nucleotide triphosphate hydrolases"/>
    <property type="match status" value="1"/>
</dbReference>
<comment type="caution">
    <text evidence="5">The sequence shown here is derived from an EMBL/GenBank/DDBJ whole genome shotgun (WGS) entry which is preliminary data.</text>
</comment>
<dbReference type="SMART" id="SM00382">
    <property type="entry name" value="AAA"/>
    <property type="match status" value="1"/>
</dbReference>
<gene>
    <name evidence="5" type="ORF">C1I93_03535</name>
</gene>
<dbReference type="RefSeq" id="WP_111241756.1">
    <property type="nucleotide sequence ID" value="NZ_AP023358.1"/>
</dbReference>
<evidence type="ECO:0000313" key="6">
    <source>
        <dbReference type="Proteomes" id="UP000248627"/>
    </source>
</evidence>
<keyword evidence="2" id="KW-0813">Transport</keyword>
<dbReference type="PROSITE" id="PS00211">
    <property type="entry name" value="ABC_TRANSPORTER_1"/>
    <property type="match status" value="1"/>
</dbReference>
<keyword evidence="3" id="KW-0547">Nucleotide-binding</keyword>
<evidence type="ECO:0000256" key="1">
    <source>
        <dbReference type="ARBA" id="ARBA00005417"/>
    </source>
</evidence>
<dbReference type="OrthoDB" id="8481147at2"/>
<dbReference type="PROSITE" id="PS50893">
    <property type="entry name" value="ABC_TRANSPORTER_2"/>
    <property type="match status" value="1"/>
</dbReference>
<comment type="similarity">
    <text evidence="1">Belongs to the ABC transporter superfamily.</text>
</comment>
<dbReference type="FunFam" id="3.40.50.300:FF:000016">
    <property type="entry name" value="Oligopeptide ABC transporter ATP-binding component"/>
    <property type="match status" value="1"/>
</dbReference>
<dbReference type="CDD" id="cd03257">
    <property type="entry name" value="ABC_NikE_OppD_transporters"/>
    <property type="match status" value="1"/>
</dbReference>